<feature type="transmembrane region" description="Helical" evidence="8">
    <location>
        <begin position="118"/>
        <end position="137"/>
    </location>
</feature>
<evidence type="ECO:0000256" key="6">
    <source>
        <dbReference type="ARBA" id="ARBA00022989"/>
    </source>
</evidence>
<name>A0A951PAF5_9CYAN</name>
<feature type="transmembrane region" description="Helical" evidence="8">
    <location>
        <begin position="173"/>
        <end position="191"/>
    </location>
</feature>
<evidence type="ECO:0000256" key="8">
    <source>
        <dbReference type="SAM" id="Phobius"/>
    </source>
</evidence>
<keyword evidence="2" id="KW-1003">Cell membrane</keyword>
<feature type="transmembrane region" description="Helical" evidence="8">
    <location>
        <begin position="315"/>
        <end position="336"/>
    </location>
</feature>
<keyword evidence="3 10" id="KW-0328">Glycosyltransferase</keyword>
<dbReference type="InterPro" id="IPR050297">
    <property type="entry name" value="LipidA_mod_glycosyltrf_83"/>
</dbReference>
<dbReference type="PANTHER" id="PTHR33908:SF11">
    <property type="entry name" value="MEMBRANE PROTEIN"/>
    <property type="match status" value="1"/>
</dbReference>
<dbReference type="EC" id="2.4.-.-" evidence="10"/>
<protein>
    <submittedName>
        <fullName evidence="10">Glycosyltransferase family 39 protein</fullName>
        <ecNumber evidence="10">2.4.-.-</ecNumber>
    </submittedName>
</protein>
<evidence type="ECO:0000256" key="4">
    <source>
        <dbReference type="ARBA" id="ARBA00022679"/>
    </source>
</evidence>
<reference evidence="10" key="1">
    <citation type="submission" date="2021-05" db="EMBL/GenBank/DDBJ databases">
        <authorList>
            <person name="Pietrasiak N."/>
            <person name="Ward R."/>
            <person name="Stajich J.E."/>
            <person name="Kurbessoian T."/>
        </authorList>
    </citation>
    <scope>NUCLEOTIDE SEQUENCE</scope>
    <source>
        <strain evidence="10">GSE-TBD4-15B</strain>
    </source>
</reference>
<comment type="subcellular location">
    <subcellularLocation>
        <location evidence="1">Cell membrane</location>
        <topology evidence="1">Multi-pass membrane protein</topology>
    </subcellularLocation>
</comment>
<keyword evidence="6 8" id="KW-1133">Transmembrane helix</keyword>
<comment type="caution">
    <text evidence="10">The sequence shown here is derived from an EMBL/GenBank/DDBJ whole genome shotgun (WGS) entry which is preliminary data.</text>
</comment>
<evidence type="ECO:0000313" key="11">
    <source>
        <dbReference type="Proteomes" id="UP000707356"/>
    </source>
</evidence>
<dbReference type="Proteomes" id="UP000707356">
    <property type="component" value="Unassembled WGS sequence"/>
</dbReference>
<evidence type="ECO:0000256" key="3">
    <source>
        <dbReference type="ARBA" id="ARBA00022676"/>
    </source>
</evidence>
<feature type="transmembrane region" description="Helical" evidence="8">
    <location>
        <begin position="245"/>
        <end position="262"/>
    </location>
</feature>
<evidence type="ECO:0000313" key="10">
    <source>
        <dbReference type="EMBL" id="MBW4466046.1"/>
    </source>
</evidence>
<dbReference type="GO" id="GO:0009103">
    <property type="term" value="P:lipopolysaccharide biosynthetic process"/>
    <property type="evidence" value="ECO:0007669"/>
    <property type="project" value="UniProtKB-ARBA"/>
</dbReference>
<proteinExistence type="predicted"/>
<keyword evidence="7 8" id="KW-0472">Membrane</keyword>
<dbReference type="GO" id="GO:0016763">
    <property type="term" value="F:pentosyltransferase activity"/>
    <property type="evidence" value="ECO:0007669"/>
    <property type="project" value="TreeGrafter"/>
</dbReference>
<dbReference type="Pfam" id="PF13231">
    <property type="entry name" value="PMT_2"/>
    <property type="match status" value="1"/>
</dbReference>
<evidence type="ECO:0000256" key="7">
    <source>
        <dbReference type="ARBA" id="ARBA00023136"/>
    </source>
</evidence>
<feature type="transmembrane region" description="Helical" evidence="8">
    <location>
        <begin position="143"/>
        <end position="166"/>
    </location>
</feature>
<feature type="transmembrane region" description="Helical" evidence="8">
    <location>
        <begin position="15"/>
        <end position="33"/>
    </location>
</feature>
<dbReference type="GO" id="GO:0005886">
    <property type="term" value="C:plasma membrane"/>
    <property type="evidence" value="ECO:0007669"/>
    <property type="project" value="UniProtKB-SubCell"/>
</dbReference>
<evidence type="ECO:0000256" key="5">
    <source>
        <dbReference type="ARBA" id="ARBA00022692"/>
    </source>
</evidence>
<feature type="transmembrane region" description="Helical" evidence="8">
    <location>
        <begin position="422"/>
        <end position="448"/>
    </location>
</feature>
<reference evidence="10" key="2">
    <citation type="journal article" date="2022" name="Microbiol. Resour. Announc.">
        <title>Metagenome Sequencing to Explore Phylogenomics of Terrestrial Cyanobacteria.</title>
        <authorList>
            <person name="Ward R.D."/>
            <person name="Stajich J.E."/>
            <person name="Johansen J.R."/>
            <person name="Huntemann M."/>
            <person name="Clum A."/>
            <person name="Foster B."/>
            <person name="Foster B."/>
            <person name="Roux S."/>
            <person name="Palaniappan K."/>
            <person name="Varghese N."/>
            <person name="Mukherjee S."/>
            <person name="Reddy T.B.K."/>
            <person name="Daum C."/>
            <person name="Copeland A."/>
            <person name="Chen I.A."/>
            <person name="Ivanova N.N."/>
            <person name="Kyrpides N.C."/>
            <person name="Shapiro N."/>
            <person name="Eloe-Fadrosh E.A."/>
            <person name="Pietrasiak N."/>
        </authorList>
    </citation>
    <scope>NUCLEOTIDE SEQUENCE</scope>
    <source>
        <strain evidence="10">GSE-TBD4-15B</strain>
    </source>
</reference>
<evidence type="ECO:0000256" key="1">
    <source>
        <dbReference type="ARBA" id="ARBA00004651"/>
    </source>
</evidence>
<feature type="transmembrane region" description="Helical" evidence="8">
    <location>
        <begin position="372"/>
        <end position="391"/>
    </location>
</feature>
<dbReference type="PANTHER" id="PTHR33908">
    <property type="entry name" value="MANNOSYLTRANSFERASE YKCB-RELATED"/>
    <property type="match status" value="1"/>
</dbReference>
<dbReference type="EMBL" id="JAHHHV010000065">
    <property type="protein sequence ID" value="MBW4466046.1"/>
    <property type="molecule type" value="Genomic_DNA"/>
</dbReference>
<keyword evidence="5 8" id="KW-0812">Transmembrane</keyword>
<accession>A0A951PAF5</accession>
<dbReference type="InterPro" id="IPR038731">
    <property type="entry name" value="RgtA/B/C-like"/>
</dbReference>
<feature type="transmembrane region" description="Helical" evidence="8">
    <location>
        <begin position="343"/>
        <end position="360"/>
    </location>
</feature>
<evidence type="ECO:0000259" key="9">
    <source>
        <dbReference type="Pfam" id="PF13231"/>
    </source>
</evidence>
<evidence type="ECO:0000256" key="2">
    <source>
        <dbReference type="ARBA" id="ARBA00022475"/>
    </source>
</evidence>
<gene>
    <name evidence="10" type="ORF">KME07_11485</name>
</gene>
<sequence length="564" mass="63652">MPHPTYSKSPTGWRFWPLLLGICLIAGVILRGVNLTQKPYWYDETYTSLRISGYSETEVVQAISSDQVISVEKLALYQRLSERRITDTVRGLAQEEPQHTPLYFVLVRIWAEIFGDSIAAVRSLSVLLSLLALPAMAWLCWELFGSALAAWLGAVLLAVSPFQVIYAQEARPTALWTLTILLSSAALLRAMRLKTARSWWLYGGLLSITLYSYLFSGLVAIAHSVYAIGLYVIGRERHVNSTLRWFGGMMALGLLLFSPWLLTVATNSDQVSTVTGWMTTENRPGLLEMVKLWGYHLSLSFVDRGELNLPLGLRLLFLLFQAAVRLTVLYALYVLWRYAPLRTWLFVALLIGIPALALTLPDLLLGGKRSTIPRYFVPVYLGLELAVVYLMQHYSSAGSASSTETTSLPPTKAQRLRLWRRFWQSAFGIVLAAGLSASVLIAQSPAWWNKGHHSRLLDLVAQINVTERPLVVSNAELGDLLALSHYLDPKARLLLQPTCFACAFNRDQDQLSLPEIPSGYSDVFLYNPRPSTSWLAQLEQSNQFETISRVTDNWYREYWLWKKR</sequence>
<keyword evidence="4 10" id="KW-0808">Transferase</keyword>
<organism evidence="10 11">
    <name type="scientific">Pegethrix bostrychoides GSE-TBD4-15B</name>
    <dbReference type="NCBI Taxonomy" id="2839662"/>
    <lineage>
        <taxon>Bacteria</taxon>
        <taxon>Bacillati</taxon>
        <taxon>Cyanobacteriota</taxon>
        <taxon>Cyanophyceae</taxon>
        <taxon>Oculatellales</taxon>
        <taxon>Oculatellaceae</taxon>
        <taxon>Pegethrix</taxon>
    </lineage>
</organism>
<dbReference type="AlphaFoldDB" id="A0A951PAF5"/>
<feature type="domain" description="Glycosyltransferase RgtA/B/C/D-like" evidence="9">
    <location>
        <begin position="99"/>
        <end position="261"/>
    </location>
</feature>
<feature type="transmembrane region" description="Helical" evidence="8">
    <location>
        <begin position="211"/>
        <end position="233"/>
    </location>
</feature>